<keyword evidence="2" id="KW-0342">GTP-binding</keyword>
<accession>A0A9N8ZWR5</accession>
<dbReference type="SMART" id="SM00175">
    <property type="entry name" value="RAB"/>
    <property type="match status" value="1"/>
</dbReference>
<dbReference type="AlphaFoldDB" id="A0A9N8ZWR5"/>
<organism evidence="3 4">
    <name type="scientific">Dentiscutata erythropus</name>
    <dbReference type="NCBI Taxonomy" id="1348616"/>
    <lineage>
        <taxon>Eukaryota</taxon>
        <taxon>Fungi</taxon>
        <taxon>Fungi incertae sedis</taxon>
        <taxon>Mucoromycota</taxon>
        <taxon>Glomeromycotina</taxon>
        <taxon>Glomeromycetes</taxon>
        <taxon>Diversisporales</taxon>
        <taxon>Gigasporaceae</taxon>
        <taxon>Dentiscutata</taxon>
    </lineage>
</organism>
<dbReference type="InterPro" id="IPR020849">
    <property type="entry name" value="Small_GTPase_Ras-type"/>
</dbReference>
<dbReference type="SMART" id="SM00173">
    <property type="entry name" value="RAS"/>
    <property type="match status" value="1"/>
</dbReference>
<dbReference type="PROSITE" id="PS51419">
    <property type="entry name" value="RAB"/>
    <property type="match status" value="1"/>
</dbReference>
<keyword evidence="1" id="KW-0547">Nucleotide-binding</keyword>
<keyword evidence="4" id="KW-1185">Reference proteome</keyword>
<dbReference type="Proteomes" id="UP000789405">
    <property type="component" value="Unassembled WGS sequence"/>
</dbReference>
<evidence type="ECO:0000256" key="2">
    <source>
        <dbReference type="ARBA" id="ARBA00023134"/>
    </source>
</evidence>
<dbReference type="SUPFAM" id="SSF52540">
    <property type="entry name" value="P-loop containing nucleoside triphosphate hydrolases"/>
    <property type="match status" value="1"/>
</dbReference>
<dbReference type="GO" id="GO:0016020">
    <property type="term" value="C:membrane"/>
    <property type="evidence" value="ECO:0007669"/>
    <property type="project" value="InterPro"/>
</dbReference>
<protein>
    <submittedName>
        <fullName evidence="3">18227_t:CDS:1</fullName>
    </submittedName>
</protein>
<name>A0A9N8ZWR5_9GLOM</name>
<dbReference type="GO" id="GO:0005525">
    <property type="term" value="F:GTP binding"/>
    <property type="evidence" value="ECO:0007669"/>
    <property type="project" value="UniProtKB-KW"/>
</dbReference>
<proteinExistence type="predicted"/>
<reference evidence="3" key="1">
    <citation type="submission" date="2021-06" db="EMBL/GenBank/DDBJ databases">
        <authorList>
            <person name="Kallberg Y."/>
            <person name="Tangrot J."/>
            <person name="Rosling A."/>
        </authorList>
    </citation>
    <scope>NUCLEOTIDE SEQUENCE</scope>
    <source>
        <strain evidence="3">MA453B</strain>
    </source>
</reference>
<sequence>MMLYKLVVLGDKGVGKIYDPTIEDSYRKKVVIDDHPYVIELLDSGAEDIFLYYQWIRDGEGFLIMYSITSRSTFERVEQFYDQIIRVKDNEPVPLMIMGNKSDKITEREVSREEGMNMARRLNCEFVEGSAITGVNVERAFYSVAKMIIQNSEG</sequence>
<dbReference type="InterPro" id="IPR001806">
    <property type="entry name" value="Small_GTPase"/>
</dbReference>
<evidence type="ECO:0000313" key="4">
    <source>
        <dbReference type="Proteomes" id="UP000789405"/>
    </source>
</evidence>
<dbReference type="EMBL" id="CAJVPY010001185">
    <property type="protein sequence ID" value="CAG8510947.1"/>
    <property type="molecule type" value="Genomic_DNA"/>
</dbReference>
<dbReference type="InterPro" id="IPR027417">
    <property type="entry name" value="P-loop_NTPase"/>
</dbReference>
<dbReference type="SMART" id="SM00174">
    <property type="entry name" value="RHO"/>
    <property type="match status" value="1"/>
</dbReference>
<dbReference type="OrthoDB" id="5976022at2759"/>
<feature type="non-terminal residue" evidence="3">
    <location>
        <position position="154"/>
    </location>
</feature>
<comment type="caution">
    <text evidence="3">The sequence shown here is derived from an EMBL/GenBank/DDBJ whole genome shotgun (WGS) entry which is preliminary data.</text>
</comment>
<dbReference type="InterPro" id="IPR005225">
    <property type="entry name" value="Small_GTP-bd"/>
</dbReference>
<dbReference type="Pfam" id="PF00071">
    <property type="entry name" value="Ras"/>
    <property type="match status" value="1"/>
</dbReference>
<dbReference type="Gene3D" id="3.40.50.300">
    <property type="entry name" value="P-loop containing nucleotide triphosphate hydrolases"/>
    <property type="match status" value="1"/>
</dbReference>
<dbReference type="GO" id="GO:0007165">
    <property type="term" value="P:signal transduction"/>
    <property type="evidence" value="ECO:0007669"/>
    <property type="project" value="InterPro"/>
</dbReference>
<gene>
    <name evidence="3" type="ORF">DERYTH_LOCUS3382</name>
</gene>
<dbReference type="GO" id="GO:0003924">
    <property type="term" value="F:GTPase activity"/>
    <property type="evidence" value="ECO:0007669"/>
    <property type="project" value="InterPro"/>
</dbReference>
<dbReference type="NCBIfam" id="TIGR00231">
    <property type="entry name" value="small_GTP"/>
    <property type="match status" value="1"/>
</dbReference>
<evidence type="ECO:0000313" key="3">
    <source>
        <dbReference type="EMBL" id="CAG8510947.1"/>
    </source>
</evidence>
<dbReference type="PROSITE" id="PS51421">
    <property type="entry name" value="RAS"/>
    <property type="match status" value="1"/>
</dbReference>
<evidence type="ECO:0000256" key="1">
    <source>
        <dbReference type="ARBA" id="ARBA00022741"/>
    </source>
</evidence>
<dbReference type="PANTHER" id="PTHR24070">
    <property type="entry name" value="RAS, DI-RAS, AND RHEB FAMILY MEMBERS OF SMALL GTPASE SUPERFAMILY"/>
    <property type="match status" value="1"/>
</dbReference>
<dbReference type="PRINTS" id="PR00449">
    <property type="entry name" value="RASTRNSFRMNG"/>
</dbReference>